<feature type="region of interest" description="Disordered" evidence="2">
    <location>
        <begin position="427"/>
        <end position="447"/>
    </location>
</feature>
<evidence type="ECO:0000313" key="4">
    <source>
        <dbReference type="EMBL" id="KAH6610281.1"/>
    </source>
</evidence>
<name>A0A9P8TW72_9HYPO</name>
<feature type="compositionally biased region" description="Polar residues" evidence="2">
    <location>
        <begin position="1"/>
        <end position="10"/>
    </location>
</feature>
<gene>
    <name evidence="4" type="ORF">Trco_000301</name>
</gene>
<comment type="caution">
    <text evidence="4">The sequence shown here is derived from an EMBL/GenBank/DDBJ whole genome shotgun (WGS) entry which is preliminary data.</text>
</comment>
<accession>A0A9P8TW72</accession>
<dbReference type="EMBL" id="JAIWOZ010000001">
    <property type="protein sequence ID" value="KAH6610281.1"/>
    <property type="molecule type" value="Genomic_DNA"/>
</dbReference>
<dbReference type="AlphaFoldDB" id="A0A9P8TW72"/>
<dbReference type="CDD" id="cd12148">
    <property type="entry name" value="fungal_TF_MHR"/>
    <property type="match status" value="1"/>
</dbReference>
<keyword evidence="5" id="KW-1185">Reference proteome</keyword>
<evidence type="ECO:0000313" key="5">
    <source>
        <dbReference type="Proteomes" id="UP000827724"/>
    </source>
</evidence>
<evidence type="ECO:0000256" key="2">
    <source>
        <dbReference type="SAM" id="MobiDB-lite"/>
    </source>
</evidence>
<organism evidence="4 5">
    <name type="scientific">Trichoderma cornu-damae</name>
    <dbReference type="NCBI Taxonomy" id="654480"/>
    <lineage>
        <taxon>Eukaryota</taxon>
        <taxon>Fungi</taxon>
        <taxon>Dikarya</taxon>
        <taxon>Ascomycota</taxon>
        <taxon>Pezizomycotina</taxon>
        <taxon>Sordariomycetes</taxon>
        <taxon>Hypocreomycetidae</taxon>
        <taxon>Hypocreales</taxon>
        <taxon>Hypocreaceae</taxon>
        <taxon>Trichoderma</taxon>
    </lineage>
</organism>
<dbReference type="GO" id="GO:0006351">
    <property type="term" value="P:DNA-templated transcription"/>
    <property type="evidence" value="ECO:0007669"/>
    <property type="project" value="InterPro"/>
</dbReference>
<feature type="compositionally biased region" description="Basic and acidic residues" evidence="2">
    <location>
        <begin position="438"/>
        <end position="447"/>
    </location>
</feature>
<evidence type="ECO:0000256" key="1">
    <source>
        <dbReference type="ARBA" id="ARBA00023242"/>
    </source>
</evidence>
<dbReference type="Proteomes" id="UP000827724">
    <property type="component" value="Unassembled WGS sequence"/>
</dbReference>
<feature type="region of interest" description="Disordered" evidence="2">
    <location>
        <begin position="1"/>
        <end position="27"/>
    </location>
</feature>
<protein>
    <submittedName>
        <fullName evidence="4">Fungal transcriptional regulatory</fullName>
    </submittedName>
</protein>
<sequence>MDSDLQSPTEGEQAARDSKGEPLEEALAGSAPQEPWIACNLDEATFDAALQAYFGFAGVHLPVIIEDAFWQDYRAGRCSLALVYAIACRGMPFTATPDSWEKQQRLALKFREKFLEAQQLSTGKSAIRLDDLEALAAMVNWTYDEAHGSRLHSQLGSLFLTHESLVLATLQSQTQEYNMAKPASSDLLARSEERRTLLFWHVYGLDAFRSLDQKTMSRIPDGENDGVSRKLPRHDSGSYLDAVLNLAIIAREISQALVTVNTKRKGVKPRDVTTIHERLRRWQKHDCPLHLCRGRDGKGRLLPLAIDEPSKAQFLRPLQCSILWLLEINCYMQVEDCVSQYGVQSEAPFEAEMTALRVEFEALRAVHDGVEISRWMKQHSATADRGAPVQGYSLIDLAPSIARDICAGLCFWICERGKRVLRRGSPRVTNIHPQNRPQEAKDELKDQRKQDVSDYISVAKEFRNAVATATSHRDTQCVLERLDKQIASFDEALAQ</sequence>
<dbReference type="OrthoDB" id="4764644at2759"/>
<dbReference type="InterPro" id="IPR007219">
    <property type="entry name" value="XnlR_reg_dom"/>
</dbReference>
<dbReference type="GO" id="GO:0003677">
    <property type="term" value="F:DNA binding"/>
    <property type="evidence" value="ECO:0007669"/>
    <property type="project" value="InterPro"/>
</dbReference>
<feature type="domain" description="Xylanolytic transcriptional activator regulatory" evidence="3">
    <location>
        <begin position="50"/>
        <end position="211"/>
    </location>
</feature>
<dbReference type="Pfam" id="PF04082">
    <property type="entry name" value="Fungal_trans"/>
    <property type="match status" value="1"/>
</dbReference>
<proteinExistence type="predicted"/>
<feature type="compositionally biased region" description="Polar residues" evidence="2">
    <location>
        <begin position="427"/>
        <end position="437"/>
    </location>
</feature>
<dbReference type="GO" id="GO:0008270">
    <property type="term" value="F:zinc ion binding"/>
    <property type="evidence" value="ECO:0007669"/>
    <property type="project" value="InterPro"/>
</dbReference>
<feature type="compositionally biased region" description="Basic and acidic residues" evidence="2">
    <location>
        <begin position="13"/>
        <end position="22"/>
    </location>
</feature>
<reference evidence="4" key="1">
    <citation type="submission" date="2021-08" db="EMBL/GenBank/DDBJ databases">
        <title>Chromosome-Level Trichoderma cornu-damae using Hi-C Data.</title>
        <authorList>
            <person name="Kim C.S."/>
        </authorList>
    </citation>
    <scope>NUCLEOTIDE SEQUENCE</scope>
    <source>
        <strain evidence="4">KA19-0412C</strain>
    </source>
</reference>
<evidence type="ECO:0000259" key="3">
    <source>
        <dbReference type="Pfam" id="PF04082"/>
    </source>
</evidence>
<keyword evidence="1" id="KW-0539">Nucleus</keyword>